<evidence type="ECO:0000313" key="2">
    <source>
        <dbReference type="Proteomes" id="UP001066276"/>
    </source>
</evidence>
<name>A0AAV7Q9I1_PLEWA</name>
<gene>
    <name evidence="1" type="ORF">NDU88_003386</name>
</gene>
<reference evidence="1" key="1">
    <citation type="journal article" date="2022" name="bioRxiv">
        <title>Sequencing and chromosome-scale assembly of the giantPleurodeles waltlgenome.</title>
        <authorList>
            <person name="Brown T."/>
            <person name="Elewa A."/>
            <person name="Iarovenko S."/>
            <person name="Subramanian E."/>
            <person name="Araus A.J."/>
            <person name="Petzold A."/>
            <person name="Susuki M."/>
            <person name="Suzuki K.-i.T."/>
            <person name="Hayashi T."/>
            <person name="Toyoda A."/>
            <person name="Oliveira C."/>
            <person name="Osipova E."/>
            <person name="Leigh N.D."/>
            <person name="Simon A."/>
            <person name="Yun M.H."/>
        </authorList>
    </citation>
    <scope>NUCLEOTIDE SEQUENCE</scope>
    <source>
        <strain evidence="1">20211129_DDA</strain>
        <tissue evidence="1">Liver</tissue>
    </source>
</reference>
<comment type="caution">
    <text evidence="1">The sequence shown here is derived from an EMBL/GenBank/DDBJ whole genome shotgun (WGS) entry which is preliminary data.</text>
</comment>
<sequence length="177" mass="19684">MGPKYLGGMLLQEGKSTFPFQQEFFNISLTKSGQVRPNARQSTSTTRKGPIAVKPETIQIDEDKELHVINLIDSREIERSEIHAAPFVTVKTENPPKVAIGGNPPISAEDEDGIKSASKTSLTVKPEIIPVSEEPNEPSIIIFEDTVEEVRLDRGKFHRVLNCAEEREQPEHSLAIE</sequence>
<keyword evidence="2" id="KW-1185">Reference proteome</keyword>
<dbReference type="EMBL" id="JANPWB010000010">
    <property type="protein sequence ID" value="KAJ1136973.1"/>
    <property type="molecule type" value="Genomic_DNA"/>
</dbReference>
<organism evidence="1 2">
    <name type="scientific">Pleurodeles waltl</name>
    <name type="common">Iberian ribbed newt</name>
    <dbReference type="NCBI Taxonomy" id="8319"/>
    <lineage>
        <taxon>Eukaryota</taxon>
        <taxon>Metazoa</taxon>
        <taxon>Chordata</taxon>
        <taxon>Craniata</taxon>
        <taxon>Vertebrata</taxon>
        <taxon>Euteleostomi</taxon>
        <taxon>Amphibia</taxon>
        <taxon>Batrachia</taxon>
        <taxon>Caudata</taxon>
        <taxon>Salamandroidea</taxon>
        <taxon>Salamandridae</taxon>
        <taxon>Pleurodelinae</taxon>
        <taxon>Pleurodeles</taxon>
    </lineage>
</organism>
<evidence type="ECO:0000313" key="1">
    <source>
        <dbReference type="EMBL" id="KAJ1136973.1"/>
    </source>
</evidence>
<dbReference type="AlphaFoldDB" id="A0AAV7Q9I1"/>
<proteinExistence type="predicted"/>
<accession>A0AAV7Q9I1</accession>
<protein>
    <submittedName>
        <fullName evidence="1">Uncharacterized protein</fullName>
    </submittedName>
</protein>
<dbReference type="Proteomes" id="UP001066276">
    <property type="component" value="Chromosome 6"/>
</dbReference>